<dbReference type="AlphaFoldDB" id="A0AAN9PVE8"/>
<proteinExistence type="predicted"/>
<name>A0AAN9PVE8_CANGL</name>
<accession>A0AAN9PVE8</accession>
<protein>
    <submittedName>
        <fullName evidence="1">Uncharacterized protein</fullName>
    </submittedName>
</protein>
<gene>
    <name evidence="1" type="ORF">VNO77_35951</name>
</gene>
<dbReference type="Proteomes" id="UP001367508">
    <property type="component" value="Unassembled WGS sequence"/>
</dbReference>
<keyword evidence="2" id="KW-1185">Reference proteome</keyword>
<evidence type="ECO:0000313" key="2">
    <source>
        <dbReference type="Proteomes" id="UP001367508"/>
    </source>
</evidence>
<reference evidence="1 2" key="1">
    <citation type="submission" date="2024-01" db="EMBL/GenBank/DDBJ databases">
        <title>The genomes of 5 underutilized Papilionoideae crops provide insights into root nodulation and disease resistanc.</title>
        <authorList>
            <person name="Jiang F."/>
        </authorList>
    </citation>
    <scope>NUCLEOTIDE SEQUENCE [LARGE SCALE GENOMIC DNA]</scope>
    <source>
        <strain evidence="1">LVBAO_FW01</strain>
        <tissue evidence="1">Leaves</tissue>
    </source>
</reference>
<comment type="caution">
    <text evidence="1">The sequence shown here is derived from an EMBL/GenBank/DDBJ whole genome shotgun (WGS) entry which is preliminary data.</text>
</comment>
<sequence length="106" mass="11842">MVDVIPCSGFFELSFYEFSVFLCIVKLQVKLLNSWMAGRCMSMDGVSIEPYLPHGGNDVWCLCTLYPPLQGSEKWGSLVAAKASQILQAWGQSLRQWFVSSAAELQ</sequence>
<evidence type="ECO:0000313" key="1">
    <source>
        <dbReference type="EMBL" id="KAK7312231.1"/>
    </source>
</evidence>
<organism evidence="1 2">
    <name type="scientific">Canavalia gladiata</name>
    <name type="common">Sword bean</name>
    <name type="synonym">Dolichos gladiatus</name>
    <dbReference type="NCBI Taxonomy" id="3824"/>
    <lineage>
        <taxon>Eukaryota</taxon>
        <taxon>Viridiplantae</taxon>
        <taxon>Streptophyta</taxon>
        <taxon>Embryophyta</taxon>
        <taxon>Tracheophyta</taxon>
        <taxon>Spermatophyta</taxon>
        <taxon>Magnoliopsida</taxon>
        <taxon>eudicotyledons</taxon>
        <taxon>Gunneridae</taxon>
        <taxon>Pentapetalae</taxon>
        <taxon>rosids</taxon>
        <taxon>fabids</taxon>
        <taxon>Fabales</taxon>
        <taxon>Fabaceae</taxon>
        <taxon>Papilionoideae</taxon>
        <taxon>50 kb inversion clade</taxon>
        <taxon>NPAAA clade</taxon>
        <taxon>indigoferoid/millettioid clade</taxon>
        <taxon>Phaseoleae</taxon>
        <taxon>Canavalia</taxon>
    </lineage>
</organism>
<dbReference type="EMBL" id="JAYMYQ010000009">
    <property type="protein sequence ID" value="KAK7312231.1"/>
    <property type="molecule type" value="Genomic_DNA"/>
</dbReference>